<dbReference type="CDD" id="cd02440">
    <property type="entry name" value="AdoMet_MTases"/>
    <property type="match status" value="1"/>
</dbReference>
<dbReference type="GO" id="GO:0003723">
    <property type="term" value="F:RNA binding"/>
    <property type="evidence" value="ECO:0007669"/>
    <property type="project" value="UniProtKB-KW"/>
</dbReference>
<dbReference type="PANTHER" id="PTHR22807">
    <property type="entry name" value="NOP2 YEAST -RELATED NOL1/NOP2/FMU SUN DOMAIN-CONTAINING"/>
    <property type="match status" value="1"/>
</dbReference>
<evidence type="ECO:0000256" key="4">
    <source>
        <dbReference type="ARBA" id="ARBA00022884"/>
    </source>
</evidence>
<dbReference type="InterPro" id="IPR049560">
    <property type="entry name" value="MeTrfase_RsmB-F_NOP2_cat"/>
</dbReference>
<evidence type="ECO:0000259" key="5">
    <source>
        <dbReference type="PROSITE" id="PS51686"/>
    </source>
</evidence>
<dbReference type="Pfam" id="PF01189">
    <property type="entry name" value="Methyltr_RsmB-F"/>
    <property type="match status" value="1"/>
</dbReference>
<dbReference type="InterPro" id="IPR011023">
    <property type="entry name" value="Nop2p"/>
</dbReference>
<dbReference type="PRINTS" id="PR02008">
    <property type="entry name" value="RCMTFAMILY"/>
</dbReference>
<proteinExistence type="predicted"/>
<feature type="domain" description="SAM-dependent MTase RsmB/NOP-type" evidence="5">
    <location>
        <begin position="51"/>
        <end position="338"/>
    </location>
</feature>
<organism evidence="6">
    <name type="scientific">Ignisphaera aggregans</name>
    <dbReference type="NCBI Taxonomy" id="334771"/>
    <lineage>
        <taxon>Archaea</taxon>
        <taxon>Thermoproteota</taxon>
        <taxon>Thermoprotei</taxon>
        <taxon>Desulfurococcales</taxon>
        <taxon>Desulfurococcaceae</taxon>
        <taxon>Ignisphaera</taxon>
    </lineage>
</organism>
<comment type="caution">
    <text evidence="6">The sequence shown here is derived from an EMBL/GenBank/DDBJ whole genome shotgun (WGS) entry which is preliminary data.</text>
</comment>
<evidence type="ECO:0000256" key="1">
    <source>
        <dbReference type="ARBA" id="ARBA00022603"/>
    </source>
</evidence>
<keyword evidence="1 6" id="KW-0489">Methyltransferase</keyword>
<evidence type="ECO:0000313" key="6">
    <source>
        <dbReference type="EMBL" id="HHP82494.1"/>
    </source>
</evidence>
<dbReference type="PROSITE" id="PS51686">
    <property type="entry name" value="SAM_MT_RSMB_NOP"/>
    <property type="match status" value="1"/>
</dbReference>
<keyword evidence="3" id="KW-0949">S-adenosyl-L-methionine</keyword>
<dbReference type="InterPro" id="IPR001678">
    <property type="entry name" value="MeTrfase_RsmB-F_NOP2_dom"/>
</dbReference>
<accession>A0A7C5TGN5</accession>
<protein>
    <submittedName>
        <fullName evidence="6">RsmB/NOP family class I SAM-dependent RNA methyltransferase</fullName>
    </submittedName>
</protein>
<dbReference type="Gene3D" id="3.40.50.150">
    <property type="entry name" value="Vaccinia Virus protein VP39"/>
    <property type="match status" value="1"/>
</dbReference>
<keyword evidence="4" id="KW-0694">RNA-binding</keyword>
<reference evidence="6" key="1">
    <citation type="journal article" date="2020" name="mSystems">
        <title>Genome- and Community-Level Interaction Insights into Carbon Utilization and Element Cycling Functions of Hydrothermarchaeota in Hydrothermal Sediment.</title>
        <authorList>
            <person name="Zhou Z."/>
            <person name="Liu Y."/>
            <person name="Xu W."/>
            <person name="Pan J."/>
            <person name="Luo Z.H."/>
            <person name="Li M."/>
        </authorList>
    </citation>
    <scope>NUCLEOTIDE SEQUENCE [LARGE SCALE GENOMIC DNA]</scope>
    <source>
        <strain evidence="6">SpSt-1121</strain>
    </source>
</reference>
<dbReference type="InterPro" id="IPR029063">
    <property type="entry name" value="SAM-dependent_MTases_sf"/>
</dbReference>
<dbReference type="EMBL" id="DRZI01000323">
    <property type="protein sequence ID" value="HHP82494.1"/>
    <property type="molecule type" value="Genomic_DNA"/>
</dbReference>
<evidence type="ECO:0000256" key="2">
    <source>
        <dbReference type="ARBA" id="ARBA00022679"/>
    </source>
</evidence>
<dbReference type="AlphaFoldDB" id="A0A7C5TGN5"/>
<dbReference type="PANTHER" id="PTHR22807:SF74">
    <property type="entry name" value="TRNA (CYTOSINE(48)-C(5))-METHYLTRANSFERASE"/>
    <property type="match status" value="1"/>
</dbReference>
<name>A0A7C5TGN5_9CREN</name>
<sequence>MLISYRDIVNELKIDIISNEALTLAKKYGYLPYIVQRYVDMLGLKDAEKLLEVFEYFKYAPTVLCNHLYTDCDKLVHKLEEIGFSLNRIPWCEYCYKVVSQPESPTLGATHEFLKGLYYVYRDSSSLIPPLILNPSENSYVLDMCAAPGGKTIHILLLVKDRGFVVANDISFRRSASLVSNLYRMGFKSYIVLNENAVKLPNIINIKFDYILLDAPCSAEGAIMFDHSRKTKTSQQDLAKLVKREIELLYIATKLVKPGGKIVYTTCSIAPEENEYVITKVLEHVNNIEILTPPMNQWSKGLTKFRNIEFNKDISKCIRIWPHIHNMEGYFICLLRKY</sequence>
<dbReference type="InterPro" id="IPR023267">
    <property type="entry name" value="RCMT"/>
</dbReference>
<dbReference type="Gene3D" id="3.30.70.1170">
    <property type="entry name" value="Sun protein, domain 3"/>
    <property type="match status" value="1"/>
</dbReference>
<dbReference type="GO" id="GO:0030488">
    <property type="term" value="P:tRNA methylation"/>
    <property type="evidence" value="ECO:0007669"/>
    <property type="project" value="TreeGrafter"/>
</dbReference>
<dbReference type="SUPFAM" id="SSF53335">
    <property type="entry name" value="S-adenosyl-L-methionine-dependent methyltransferases"/>
    <property type="match status" value="1"/>
</dbReference>
<dbReference type="GO" id="GO:0016428">
    <property type="term" value="F:tRNA (cytidine-5-)-methyltransferase activity"/>
    <property type="evidence" value="ECO:0007669"/>
    <property type="project" value="TreeGrafter"/>
</dbReference>
<keyword evidence="2 6" id="KW-0808">Transferase</keyword>
<evidence type="ECO:0000256" key="3">
    <source>
        <dbReference type="ARBA" id="ARBA00022691"/>
    </source>
</evidence>
<gene>
    <name evidence="6" type="ORF">ENM84_07505</name>
</gene>
<dbReference type="NCBIfam" id="TIGR00446">
    <property type="entry name" value="nop2p"/>
    <property type="match status" value="1"/>
</dbReference>